<evidence type="ECO:0000313" key="8">
    <source>
        <dbReference type="Proteomes" id="UP000035212"/>
    </source>
</evidence>
<keyword evidence="3 6" id="KW-0812">Transmembrane</keyword>
<evidence type="ECO:0000256" key="5">
    <source>
        <dbReference type="ARBA" id="ARBA00023136"/>
    </source>
</evidence>
<comment type="subcellular location">
    <subcellularLocation>
        <location evidence="1">Cell membrane</location>
        <topology evidence="1">Multi-pass membrane protein</topology>
    </subcellularLocation>
</comment>
<evidence type="ECO:0000313" key="7">
    <source>
        <dbReference type="EMBL" id="AKJ99907.1"/>
    </source>
</evidence>
<keyword evidence="4 6" id="KW-1133">Transmembrane helix</keyword>
<evidence type="ECO:0000256" key="6">
    <source>
        <dbReference type="SAM" id="Phobius"/>
    </source>
</evidence>
<protein>
    <submittedName>
        <fullName evidence="7">Membrane protein</fullName>
    </submittedName>
</protein>
<keyword evidence="5 6" id="KW-0472">Membrane</keyword>
<organism evidence="7 8">
    <name type="scientific">Pseudomonas chlororaphis</name>
    <dbReference type="NCBI Taxonomy" id="587753"/>
    <lineage>
        <taxon>Bacteria</taxon>
        <taxon>Pseudomonadati</taxon>
        <taxon>Pseudomonadota</taxon>
        <taxon>Gammaproteobacteria</taxon>
        <taxon>Pseudomonadales</taxon>
        <taxon>Pseudomonadaceae</taxon>
        <taxon>Pseudomonas</taxon>
    </lineage>
</organism>
<dbReference type="InterPro" id="IPR005171">
    <property type="entry name" value="Cyt_c_oxidase_su4_prok"/>
</dbReference>
<evidence type="ECO:0000256" key="1">
    <source>
        <dbReference type="ARBA" id="ARBA00004651"/>
    </source>
</evidence>
<evidence type="ECO:0000256" key="3">
    <source>
        <dbReference type="ARBA" id="ARBA00022692"/>
    </source>
</evidence>
<dbReference type="EMBL" id="CP011020">
    <property type="protein sequence ID" value="AKJ99907.1"/>
    <property type="molecule type" value="Genomic_DNA"/>
</dbReference>
<dbReference type="Pfam" id="PF03626">
    <property type="entry name" value="COX4_pro"/>
    <property type="match status" value="1"/>
</dbReference>
<dbReference type="Proteomes" id="UP000035212">
    <property type="component" value="Chromosome"/>
</dbReference>
<keyword evidence="2" id="KW-1003">Cell membrane</keyword>
<name>A0A0G3GK43_9PSED</name>
<evidence type="ECO:0000256" key="4">
    <source>
        <dbReference type="ARBA" id="ARBA00022989"/>
    </source>
</evidence>
<dbReference type="GO" id="GO:0005886">
    <property type="term" value="C:plasma membrane"/>
    <property type="evidence" value="ECO:0007669"/>
    <property type="project" value="UniProtKB-SubCell"/>
</dbReference>
<feature type="transmembrane region" description="Helical" evidence="6">
    <location>
        <begin position="35"/>
        <end position="53"/>
    </location>
</feature>
<gene>
    <name evidence="7" type="ORF">VM99_18185</name>
</gene>
<proteinExistence type="predicted"/>
<accession>A0A0G3GK43</accession>
<dbReference type="PATRIC" id="fig|587753.11.peg.3716"/>
<reference evidence="8" key="2">
    <citation type="submission" date="2015-03" db="EMBL/GenBank/DDBJ databases">
        <authorList>
            <person name="Deng P."/>
            <person name="Lu S."/>
        </authorList>
    </citation>
    <scope>NUCLEOTIDE SEQUENCE [LARGE SCALE GENOMIC DNA]</scope>
    <source>
        <strain evidence="8">UFB2</strain>
    </source>
</reference>
<dbReference type="AlphaFoldDB" id="A0A0G3GK43"/>
<reference evidence="7 8" key="1">
    <citation type="journal article" date="2015" name="Stand. Genomic Sci.">
        <title>Complete genome of Pseudomonas chlororaphis strain UFB2, a soil bacterium with antibacterial activity against bacterial canker pathogen of tomato.</title>
        <authorList>
            <person name="Deng P."/>
            <person name="Wang X."/>
            <person name="Baird S.M."/>
            <person name="Lu S.E."/>
        </authorList>
    </citation>
    <scope>NUCLEOTIDE SEQUENCE [LARGE SCALE GENOMIC DNA]</scope>
    <source>
        <strain evidence="7 8">UFB2</strain>
    </source>
</reference>
<evidence type="ECO:0000256" key="2">
    <source>
        <dbReference type="ARBA" id="ARBA00022475"/>
    </source>
</evidence>
<feature type="transmembrane region" description="Helical" evidence="6">
    <location>
        <begin position="65"/>
        <end position="84"/>
    </location>
</feature>
<sequence>MSASRVLIACWLTLAVLSAGTVALGQIAATGLVSIAILVVAVTKAWLIADGFMELRHAPRLWRRLVLSWAALLAVVIGMVISFTI</sequence>